<keyword evidence="2" id="KW-1185">Reference proteome</keyword>
<dbReference type="OrthoDB" id="425753at2"/>
<evidence type="ECO:0000313" key="2">
    <source>
        <dbReference type="Proteomes" id="UP000298438"/>
    </source>
</evidence>
<comment type="caution">
    <text evidence="1">The sequence shown here is derived from an EMBL/GenBank/DDBJ whole genome shotgun (WGS) entry which is preliminary data.</text>
</comment>
<proteinExistence type="predicted"/>
<dbReference type="AlphaFoldDB" id="A0A4Y9S8M0"/>
<name>A0A4Y9S8M0_9BURK</name>
<dbReference type="RefSeq" id="WP_135208140.1">
    <property type="nucleotide sequence ID" value="NZ_SPVF01000200.1"/>
</dbReference>
<reference evidence="1 2" key="1">
    <citation type="submission" date="2019-03" db="EMBL/GenBank/DDBJ databases">
        <title>Draft Genome Sequence of Massilia arenosa sp. nov., a Novel Massilia Species Isolated from a Sandy-loam Maize Soil.</title>
        <authorList>
            <person name="Raths R."/>
            <person name="Peta V."/>
            <person name="Bucking H."/>
        </authorList>
    </citation>
    <scope>NUCLEOTIDE SEQUENCE [LARGE SCALE GENOMIC DNA]</scope>
    <source>
        <strain evidence="1 2">MC02</strain>
    </source>
</reference>
<organism evidence="1 2">
    <name type="scientific">Zemynaea arenosa</name>
    <dbReference type="NCBI Taxonomy" id="2561931"/>
    <lineage>
        <taxon>Bacteria</taxon>
        <taxon>Pseudomonadati</taxon>
        <taxon>Pseudomonadota</taxon>
        <taxon>Betaproteobacteria</taxon>
        <taxon>Burkholderiales</taxon>
        <taxon>Oxalobacteraceae</taxon>
        <taxon>Telluria group</taxon>
        <taxon>Zemynaea</taxon>
    </lineage>
</organism>
<gene>
    <name evidence="1" type="ORF">E4L96_15590</name>
</gene>
<dbReference type="Pfam" id="PF01724">
    <property type="entry name" value="DUF29"/>
    <property type="match status" value="1"/>
</dbReference>
<sequence length="147" mass="17462">MNAARLTDYETDFVAWTSEQAALLRAGKLSDLDLEHIAEEIEDLGRHYKRELGSRLTQLIAHLLKWRYQKQRRSASWMHTILNQRHEIEDVLKDAPSLRVRFTNEDWMETQWRRARKEAQRESHIAGLPDRLPWSVAQILDEDFLPD</sequence>
<protein>
    <submittedName>
        <fullName evidence="1">DUF29 domain-containing protein</fullName>
    </submittedName>
</protein>
<dbReference type="InterPro" id="IPR002636">
    <property type="entry name" value="DUF29"/>
</dbReference>
<dbReference type="PANTHER" id="PTHR34235">
    <property type="entry name" value="SLR1203 PROTEIN-RELATED"/>
    <property type="match status" value="1"/>
</dbReference>
<dbReference type="Gene3D" id="1.20.1220.20">
    <property type="entry name" value="Uncharcterised protein PF01724"/>
    <property type="match status" value="1"/>
</dbReference>
<evidence type="ECO:0000313" key="1">
    <source>
        <dbReference type="EMBL" id="TFW16828.1"/>
    </source>
</evidence>
<accession>A0A4Y9S8M0</accession>
<dbReference type="EMBL" id="SPVF01000200">
    <property type="protein sequence ID" value="TFW16828.1"/>
    <property type="molecule type" value="Genomic_DNA"/>
</dbReference>
<dbReference type="Proteomes" id="UP000298438">
    <property type="component" value="Unassembled WGS sequence"/>
</dbReference>